<dbReference type="InterPro" id="IPR013083">
    <property type="entry name" value="Znf_RING/FYVE/PHD"/>
</dbReference>
<dbReference type="Proteomes" id="UP001408789">
    <property type="component" value="Unassembled WGS sequence"/>
</dbReference>
<keyword evidence="5" id="KW-1185">Reference proteome</keyword>
<keyword evidence="1" id="KW-0479">Metal-binding</keyword>
<dbReference type="CDD" id="cd16461">
    <property type="entry name" value="RING-H2_EL5-like"/>
    <property type="match status" value="1"/>
</dbReference>
<protein>
    <recommendedName>
        <fullName evidence="3">RING-type domain-containing protein</fullName>
    </recommendedName>
</protein>
<dbReference type="AlphaFoldDB" id="A0AAP0CS21"/>
<keyword evidence="1" id="KW-0862">Zinc</keyword>
<dbReference type="EMBL" id="JBCNJP010000019">
    <property type="protein sequence ID" value="KAK9061071.1"/>
    <property type="molecule type" value="Genomic_DNA"/>
</dbReference>
<feature type="transmembrane region" description="Helical" evidence="2">
    <location>
        <begin position="29"/>
        <end position="49"/>
    </location>
</feature>
<evidence type="ECO:0000256" key="2">
    <source>
        <dbReference type="SAM" id="Phobius"/>
    </source>
</evidence>
<dbReference type="InterPro" id="IPR001841">
    <property type="entry name" value="Znf_RING"/>
</dbReference>
<evidence type="ECO:0000259" key="3">
    <source>
        <dbReference type="PROSITE" id="PS50089"/>
    </source>
</evidence>
<dbReference type="PANTHER" id="PTHR45676:SF41">
    <property type="entry name" value="RING-H2 FINGER PROTEIN ATL66"/>
    <property type="match status" value="1"/>
</dbReference>
<keyword evidence="2" id="KW-0472">Membrane</keyword>
<accession>A0AAP0CS21</accession>
<feature type="domain" description="RING-type" evidence="3">
    <location>
        <begin position="110"/>
        <end position="152"/>
    </location>
</feature>
<dbReference type="GO" id="GO:0008270">
    <property type="term" value="F:zinc ion binding"/>
    <property type="evidence" value="ECO:0007669"/>
    <property type="project" value="UniProtKB-KW"/>
</dbReference>
<dbReference type="PANTHER" id="PTHR45676">
    <property type="entry name" value="RING-H2 FINGER PROTEIN ATL51-RELATED"/>
    <property type="match status" value="1"/>
</dbReference>
<keyword evidence="2" id="KW-1133">Transmembrane helix</keyword>
<dbReference type="Pfam" id="PF13639">
    <property type="entry name" value="zf-RING_2"/>
    <property type="match status" value="1"/>
</dbReference>
<evidence type="ECO:0000313" key="4">
    <source>
        <dbReference type="EMBL" id="KAK9061071.1"/>
    </source>
</evidence>
<keyword evidence="1" id="KW-0863">Zinc-finger</keyword>
<evidence type="ECO:0000256" key="1">
    <source>
        <dbReference type="PROSITE-ProRule" id="PRU00175"/>
    </source>
</evidence>
<evidence type="ECO:0000313" key="5">
    <source>
        <dbReference type="Proteomes" id="UP001408789"/>
    </source>
</evidence>
<name>A0AAP0CS21_9ASTR</name>
<sequence length="161" mass="17871">MTSTQDSHSFEWRYDQLDDKNFQIHGRTLFFIIVLFSVILLITLLFLYARWIGRSSSSSSSSSAAVSDSAAISAHVQPFSRPKGLDSAVIDSLPITLHRGVSRRADEPECCICLGVFEEGEKVKVLPQCSHCYHCECVDKWLTTNSSCPICRAALLVDSPV</sequence>
<keyword evidence="2" id="KW-0812">Transmembrane</keyword>
<comment type="caution">
    <text evidence="4">The sequence shown here is derived from an EMBL/GenBank/DDBJ whole genome shotgun (WGS) entry which is preliminary data.</text>
</comment>
<proteinExistence type="predicted"/>
<dbReference type="Gene3D" id="3.30.40.10">
    <property type="entry name" value="Zinc/RING finger domain, C3HC4 (zinc finger)"/>
    <property type="match status" value="1"/>
</dbReference>
<reference evidence="4 5" key="1">
    <citation type="submission" date="2024-04" db="EMBL/GenBank/DDBJ databases">
        <title>The reference genome of an endangered Asteraceae, Deinandra increscens subsp. villosa, native to the Central Coast of California.</title>
        <authorList>
            <person name="Guilliams M."/>
            <person name="Hasenstab-Lehman K."/>
            <person name="Meyer R."/>
            <person name="Mcevoy S."/>
        </authorList>
    </citation>
    <scope>NUCLEOTIDE SEQUENCE [LARGE SCALE GENOMIC DNA]</scope>
    <source>
        <tissue evidence="4">Leaf</tissue>
    </source>
</reference>
<dbReference type="GO" id="GO:0016567">
    <property type="term" value="P:protein ubiquitination"/>
    <property type="evidence" value="ECO:0007669"/>
    <property type="project" value="TreeGrafter"/>
</dbReference>
<dbReference type="PROSITE" id="PS50089">
    <property type="entry name" value="ZF_RING_2"/>
    <property type="match status" value="1"/>
</dbReference>
<dbReference type="SUPFAM" id="SSF57850">
    <property type="entry name" value="RING/U-box"/>
    <property type="match status" value="1"/>
</dbReference>
<organism evidence="4 5">
    <name type="scientific">Deinandra increscens subsp. villosa</name>
    <dbReference type="NCBI Taxonomy" id="3103831"/>
    <lineage>
        <taxon>Eukaryota</taxon>
        <taxon>Viridiplantae</taxon>
        <taxon>Streptophyta</taxon>
        <taxon>Embryophyta</taxon>
        <taxon>Tracheophyta</taxon>
        <taxon>Spermatophyta</taxon>
        <taxon>Magnoliopsida</taxon>
        <taxon>eudicotyledons</taxon>
        <taxon>Gunneridae</taxon>
        <taxon>Pentapetalae</taxon>
        <taxon>asterids</taxon>
        <taxon>campanulids</taxon>
        <taxon>Asterales</taxon>
        <taxon>Asteraceae</taxon>
        <taxon>Asteroideae</taxon>
        <taxon>Heliantheae alliance</taxon>
        <taxon>Madieae</taxon>
        <taxon>Madiinae</taxon>
        <taxon>Deinandra</taxon>
    </lineage>
</organism>
<gene>
    <name evidence="4" type="ORF">SSX86_018251</name>
</gene>
<dbReference type="SMART" id="SM00184">
    <property type="entry name" value="RING"/>
    <property type="match status" value="1"/>
</dbReference>